<proteinExistence type="predicted"/>
<accession>A0A7D5SGQ4</accession>
<sequence>MSLPDTVCGVLLVEEAYSFLGEAIAPYVKEGRVGKYIYCTSAVQNSNFIDMTFKPEQCDGSVKDTMIISVPVHWVKFMATGRKSLPLGFSSAS</sequence>
<dbReference type="Proteomes" id="UP000509684">
    <property type="component" value="Chromosome"/>
</dbReference>
<gene>
    <name evidence="1" type="ORF">HWD57_19280</name>
</gene>
<evidence type="ECO:0000313" key="2">
    <source>
        <dbReference type="Proteomes" id="UP000509684"/>
    </source>
</evidence>
<dbReference type="KEGG" id="acog:HWD57_19280"/>
<evidence type="ECO:0000313" key="1">
    <source>
        <dbReference type="EMBL" id="QLH51699.1"/>
    </source>
</evidence>
<protein>
    <submittedName>
        <fullName evidence="1">Uncharacterized protein</fullName>
    </submittedName>
</protein>
<dbReference type="EMBL" id="CP058708">
    <property type="protein sequence ID" value="QLH51699.1"/>
    <property type="molecule type" value="Genomic_DNA"/>
</dbReference>
<name>A0A7D5SGQ4_9PROT</name>
<dbReference type="AlphaFoldDB" id="A0A7D5SGQ4"/>
<organism evidence="1 2">
    <name type="scientific">Candidatus Accumulibacter cognatus</name>
    <dbReference type="NCBI Taxonomy" id="2954383"/>
    <lineage>
        <taxon>Bacteria</taxon>
        <taxon>Pseudomonadati</taxon>
        <taxon>Pseudomonadota</taxon>
        <taxon>Betaproteobacteria</taxon>
        <taxon>Candidatus Accumulibacter</taxon>
    </lineage>
</organism>
<reference evidence="1 2" key="1">
    <citation type="journal article" date="2019" name="Microbiome">
        <title>Annotated bacterial chromosomes from frame-shift-corrected long-read metagenomic data.</title>
        <authorList>
            <person name="Arumugam K."/>
            <person name="Bagci C."/>
            <person name="Bessarab I."/>
            <person name="Beier S."/>
            <person name="Buchfink B."/>
            <person name="Gorska A."/>
            <person name="Qiu G."/>
            <person name="Huson D.H."/>
            <person name="Williams R.B.H."/>
        </authorList>
    </citation>
    <scope>NUCLEOTIDE SEQUENCE [LARGE SCALE GENOMIC DNA]</scope>
    <source>
        <strain evidence="1">SSA1</strain>
    </source>
</reference>